<reference evidence="1 2" key="1">
    <citation type="submission" date="2024-04" db="EMBL/GenBank/DDBJ databases">
        <authorList>
            <person name="Rising A."/>
            <person name="Reimegard J."/>
            <person name="Sonavane S."/>
            <person name="Akerstrom W."/>
            <person name="Nylinder S."/>
            <person name="Hedman E."/>
            <person name="Kallberg Y."/>
        </authorList>
    </citation>
    <scope>NUCLEOTIDE SEQUENCE [LARGE SCALE GENOMIC DNA]</scope>
</reference>
<organism evidence="1 2">
    <name type="scientific">Larinioides sclopetarius</name>
    <dbReference type="NCBI Taxonomy" id="280406"/>
    <lineage>
        <taxon>Eukaryota</taxon>
        <taxon>Metazoa</taxon>
        <taxon>Ecdysozoa</taxon>
        <taxon>Arthropoda</taxon>
        <taxon>Chelicerata</taxon>
        <taxon>Arachnida</taxon>
        <taxon>Araneae</taxon>
        <taxon>Araneomorphae</taxon>
        <taxon>Entelegynae</taxon>
        <taxon>Araneoidea</taxon>
        <taxon>Araneidae</taxon>
        <taxon>Larinioides</taxon>
    </lineage>
</organism>
<name>A0AAV2AG08_9ARAC</name>
<comment type="caution">
    <text evidence="1">The sequence shown here is derived from an EMBL/GenBank/DDBJ whole genome shotgun (WGS) entry which is preliminary data.</text>
</comment>
<sequence length="147" mass="16408">MKGMDLRSLQSSCTRISWCYLVTNPCQVERLGQLPISPVRTCPCQNSPRSVPSSVKQHCPKWLPAVPENGSLLYRASSRRQVRSSKYIYATKVKNAASIACSSTRQFPWCSLVTTARLPKTRFGCQAHVVAIQNSSAIFEVILSKKF</sequence>
<dbReference type="AlphaFoldDB" id="A0AAV2AG08"/>
<keyword evidence="2" id="KW-1185">Reference proteome</keyword>
<dbReference type="EMBL" id="CAXIEN010000161">
    <property type="protein sequence ID" value="CAL1282892.1"/>
    <property type="molecule type" value="Genomic_DNA"/>
</dbReference>
<protein>
    <submittedName>
        <fullName evidence="1">Uncharacterized protein</fullName>
    </submittedName>
</protein>
<dbReference type="Proteomes" id="UP001497382">
    <property type="component" value="Unassembled WGS sequence"/>
</dbReference>
<proteinExistence type="predicted"/>
<evidence type="ECO:0000313" key="2">
    <source>
        <dbReference type="Proteomes" id="UP001497382"/>
    </source>
</evidence>
<evidence type="ECO:0000313" key="1">
    <source>
        <dbReference type="EMBL" id="CAL1282892.1"/>
    </source>
</evidence>
<gene>
    <name evidence="1" type="ORF">LARSCL_LOCUS12298</name>
</gene>
<accession>A0AAV2AG08</accession>